<gene>
    <name evidence="2" type="ORF">NQ491_08340</name>
</gene>
<protein>
    <submittedName>
        <fullName evidence="2">DUF4293 domain-containing protein</fullName>
    </submittedName>
</protein>
<dbReference type="Proteomes" id="UP001059295">
    <property type="component" value="Chromosome"/>
</dbReference>
<keyword evidence="1" id="KW-1133">Transmembrane helix</keyword>
<feature type="transmembrane region" description="Helical" evidence="1">
    <location>
        <begin position="89"/>
        <end position="110"/>
    </location>
</feature>
<name>A0ABY5UZ13_9BACT</name>
<feature type="transmembrane region" description="Helical" evidence="1">
    <location>
        <begin position="57"/>
        <end position="77"/>
    </location>
</feature>
<reference evidence="2" key="1">
    <citation type="journal article" date="2022" name="Cell">
        <title>Design, construction, and in vivo augmentation of a complex gut microbiome.</title>
        <authorList>
            <person name="Cheng A.G."/>
            <person name="Ho P.Y."/>
            <person name="Aranda-Diaz A."/>
            <person name="Jain S."/>
            <person name="Yu F.B."/>
            <person name="Meng X."/>
            <person name="Wang M."/>
            <person name="Iakiviak M."/>
            <person name="Nagashima K."/>
            <person name="Zhao A."/>
            <person name="Murugkar P."/>
            <person name="Patil A."/>
            <person name="Atabakhsh K."/>
            <person name="Weakley A."/>
            <person name="Yan J."/>
            <person name="Brumbaugh A.R."/>
            <person name="Higginbottom S."/>
            <person name="Dimas A."/>
            <person name="Shiver A.L."/>
            <person name="Deutschbauer A."/>
            <person name="Neff N."/>
            <person name="Sonnenburg J.L."/>
            <person name="Huang K.C."/>
            <person name="Fischbach M.A."/>
        </authorList>
    </citation>
    <scope>NUCLEOTIDE SEQUENCE</scope>
    <source>
        <strain evidence="2">AP11</strain>
    </source>
</reference>
<proteinExistence type="predicted"/>
<feature type="transmembrane region" description="Helical" evidence="1">
    <location>
        <begin position="116"/>
        <end position="136"/>
    </location>
</feature>
<accession>A0ABY5UZ13</accession>
<evidence type="ECO:0000313" key="2">
    <source>
        <dbReference type="EMBL" id="UWN56659.1"/>
    </source>
</evidence>
<keyword evidence="1" id="KW-0812">Transmembrane</keyword>
<evidence type="ECO:0000313" key="3">
    <source>
        <dbReference type="Proteomes" id="UP001059295"/>
    </source>
</evidence>
<dbReference type="InterPro" id="IPR025635">
    <property type="entry name" value="DUF4293"/>
</dbReference>
<dbReference type="Pfam" id="PF14126">
    <property type="entry name" value="DUF4293"/>
    <property type="match status" value="1"/>
</dbReference>
<dbReference type="EMBL" id="CP102294">
    <property type="protein sequence ID" value="UWN56659.1"/>
    <property type="molecule type" value="Genomic_DNA"/>
</dbReference>
<organism evidence="2 3">
    <name type="scientific">Alistipes ihumii AP11</name>
    <dbReference type="NCBI Taxonomy" id="1211813"/>
    <lineage>
        <taxon>Bacteria</taxon>
        <taxon>Pseudomonadati</taxon>
        <taxon>Bacteroidota</taxon>
        <taxon>Bacteroidia</taxon>
        <taxon>Bacteroidales</taxon>
        <taxon>Rikenellaceae</taxon>
        <taxon>Alistipes</taxon>
    </lineage>
</organism>
<evidence type="ECO:0000256" key="1">
    <source>
        <dbReference type="SAM" id="Phobius"/>
    </source>
</evidence>
<sequence>MIQRIQTVYLFLSALFTALLLFLPLAVGVTVSGGPVRATLWGWTDPASADSLSSGAVHWIAGGLSVLVLALALVTIFGFRNRPLQKKLCIVQVVLLLVVCGLLGWCLGSFAAPLSAWSLSAASVFPVVSLILTLLAMRGISKDERLVRSLDRIR</sequence>
<keyword evidence="1" id="KW-0472">Membrane</keyword>
<keyword evidence="3" id="KW-1185">Reference proteome</keyword>
<dbReference type="GeneID" id="82891736"/>
<dbReference type="RefSeq" id="WP_019246630.1">
    <property type="nucleotide sequence ID" value="NZ_CAPH01000018.1"/>
</dbReference>